<evidence type="ECO:0000256" key="5">
    <source>
        <dbReference type="SAM" id="MobiDB-lite"/>
    </source>
</evidence>
<dbReference type="GO" id="GO:0007165">
    <property type="term" value="P:signal transduction"/>
    <property type="evidence" value="ECO:0007669"/>
    <property type="project" value="UniProtKB-KW"/>
</dbReference>
<keyword evidence="10" id="KW-1185">Reference proteome</keyword>
<gene>
    <name evidence="9" type="ORF">K6T50_06520</name>
</gene>
<dbReference type="EMBL" id="CP081958">
    <property type="protein sequence ID" value="QZP38786.1"/>
    <property type="molecule type" value="Genomic_DNA"/>
</dbReference>
<keyword evidence="6" id="KW-0812">Transmembrane</keyword>
<dbReference type="PROSITE" id="PS50111">
    <property type="entry name" value="CHEMOTAXIS_TRANSDUC_2"/>
    <property type="match status" value="1"/>
</dbReference>
<dbReference type="InterPro" id="IPR004090">
    <property type="entry name" value="Chemotax_Me-accpt_rcpt"/>
</dbReference>
<evidence type="ECO:0000256" key="1">
    <source>
        <dbReference type="ARBA" id="ARBA00023224"/>
    </source>
</evidence>
<feature type="transmembrane region" description="Helical" evidence="6">
    <location>
        <begin position="26"/>
        <end position="45"/>
    </location>
</feature>
<dbReference type="InterPro" id="IPR004089">
    <property type="entry name" value="MCPsignal_dom"/>
</dbReference>
<dbReference type="SUPFAM" id="SSF158472">
    <property type="entry name" value="HAMP domain-like"/>
    <property type="match status" value="1"/>
</dbReference>
<evidence type="ECO:0000256" key="3">
    <source>
        <dbReference type="PROSITE-ProRule" id="PRU00284"/>
    </source>
</evidence>
<feature type="region of interest" description="Disordered" evidence="5">
    <location>
        <begin position="749"/>
        <end position="831"/>
    </location>
</feature>
<feature type="domain" description="HAMP" evidence="8">
    <location>
        <begin position="322"/>
        <end position="369"/>
    </location>
</feature>
<dbReference type="PROSITE" id="PS50885">
    <property type="entry name" value="HAMP"/>
    <property type="match status" value="2"/>
</dbReference>
<dbReference type="Proteomes" id="UP000826254">
    <property type="component" value="Chromosome"/>
</dbReference>
<keyword evidence="6" id="KW-0472">Membrane</keyword>
<accession>A0A8T8WG73</accession>
<dbReference type="KEGG" id="hmp:K6T50_06520"/>
<dbReference type="GO" id="GO:0016020">
    <property type="term" value="C:membrane"/>
    <property type="evidence" value="ECO:0007669"/>
    <property type="project" value="InterPro"/>
</dbReference>
<dbReference type="Pfam" id="PF00015">
    <property type="entry name" value="MCPsignal"/>
    <property type="match status" value="1"/>
</dbReference>
<dbReference type="SMART" id="SM00283">
    <property type="entry name" value="MA"/>
    <property type="match status" value="1"/>
</dbReference>
<dbReference type="PANTHER" id="PTHR32089:SF112">
    <property type="entry name" value="LYSOZYME-LIKE PROTEIN-RELATED"/>
    <property type="match status" value="1"/>
</dbReference>
<feature type="compositionally biased region" description="Acidic residues" evidence="5">
    <location>
        <begin position="758"/>
        <end position="780"/>
    </location>
</feature>
<feature type="domain" description="HAMP" evidence="8">
    <location>
        <begin position="390"/>
        <end position="443"/>
    </location>
</feature>
<dbReference type="GeneID" id="70924715"/>
<dbReference type="RefSeq" id="WP_222608585.1">
    <property type="nucleotide sequence ID" value="NZ_CP081958.1"/>
</dbReference>
<dbReference type="CDD" id="cd18774">
    <property type="entry name" value="PDC2_HK_sensor"/>
    <property type="match status" value="1"/>
</dbReference>
<keyword evidence="1 3" id="KW-0807">Transducer</keyword>
<dbReference type="SMART" id="SM00304">
    <property type="entry name" value="HAMP"/>
    <property type="match status" value="2"/>
</dbReference>
<sequence>MTDRSERSVGARLVPDVIRRGIVRKFATVLLVLILATGGVGAYAVSSTTADLQENVRNDLTTVTTSEADGLSEWMSQRSTAVRMISEYQDVREGNTAKLRPVFTTELRALPNDVHAIHYIDTDEETVLASSDSDLEGASLAEGSLAWAPAVVPASADRTATSSVYRTNDGPLIGFVSAVPSAPDRAVVLVADTRAVGEGFSTPVDGGFVRVVDDNGIVVMADDPDAISRSYLGATGTEFQRALDGNEVVTEDAAIEDSLNRDLVVSYARVPGTTWVMSVHVPAEGAYAVAAGVRQNILLLVATALAGFLFAGVVIAKPTGDALDDLSDRARALGSGDLDVSVSTDRIDEIGTLYGSFGNMRDDLSDRIEQAQTERERAADAKAEAEALADSLERRATEYGDAMERAADGDLTVRLDENADIEALEEIAASFNRMVDDLEDTVGTVRTFADEADERAAAVAAGADQIEDASASVSRAMSDVAGASDEQAERLSEVSGEMSGLSATVEEIAATAADVSTLSAEAADSADDAGDAAEDALEAFTAVADRTDRTADEVDRVADEMAEITEVVDMIDGIAEQTNLLALNASIEAARAGEEGDGFAVVADEVKNLAEETSDATDEIAARIEALREASTTAADDMAATEEVVDDGVEVVEEALDAVETVGERIDDANDGVASIDAATDDQAATTEEVVTMAEEVAEIGERTSADVDSAAASAQEQTAAVTEVSASAETLSARVEELRELVARFDVSGDAGGGAVDGDDAAVGDDAGVDNDVGVDDDAAVGTDPSGSDANVADDGTVGGGGAGDSGVAMTDGDGFEYVDERGGPASGDD</sequence>
<dbReference type="Pfam" id="PF00672">
    <property type="entry name" value="HAMP"/>
    <property type="match status" value="2"/>
</dbReference>
<keyword evidence="4" id="KW-0175">Coiled coil</keyword>
<dbReference type="GO" id="GO:0004888">
    <property type="term" value="F:transmembrane signaling receptor activity"/>
    <property type="evidence" value="ECO:0007669"/>
    <property type="project" value="InterPro"/>
</dbReference>
<dbReference type="GO" id="GO:0006935">
    <property type="term" value="P:chemotaxis"/>
    <property type="evidence" value="ECO:0007669"/>
    <property type="project" value="InterPro"/>
</dbReference>
<comment type="similarity">
    <text evidence="2">Belongs to the methyl-accepting chemotaxis (MCP) protein family.</text>
</comment>
<dbReference type="CDD" id="cd06225">
    <property type="entry name" value="HAMP"/>
    <property type="match status" value="2"/>
</dbReference>
<proteinExistence type="inferred from homology"/>
<dbReference type="PRINTS" id="PR00260">
    <property type="entry name" value="CHEMTRNSDUCR"/>
</dbReference>
<evidence type="ECO:0000256" key="2">
    <source>
        <dbReference type="ARBA" id="ARBA00029447"/>
    </source>
</evidence>
<keyword evidence="6" id="KW-1133">Transmembrane helix</keyword>
<dbReference type="PANTHER" id="PTHR32089">
    <property type="entry name" value="METHYL-ACCEPTING CHEMOTAXIS PROTEIN MCPB"/>
    <property type="match status" value="1"/>
</dbReference>
<dbReference type="CDD" id="cd11386">
    <property type="entry name" value="MCP_signal"/>
    <property type="match status" value="1"/>
</dbReference>
<dbReference type="Gene3D" id="1.10.287.950">
    <property type="entry name" value="Methyl-accepting chemotaxis protein"/>
    <property type="match status" value="1"/>
</dbReference>
<evidence type="ECO:0000259" key="8">
    <source>
        <dbReference type="PROSITE" id="PS50885"/>
    </source>
</evidence>
<evidence type="ECO:0000313" key="10">
    <source>
        <dbReference type="Proteomes" id="UP000826254"/>
    </source>
</evidence>
<evidence type="ECO:0000256" key="4">
    <source>
        <dbReference type="SAM" id="Coils"/>
    </source>
</evidence>
<protein>
    <submittedName>
        <fullName evidence="9">HAMP domain-containing protein</fullName>
    </submittedName>
</protein>
<evidence type="ECO:0000259" key="7">
    <source>
        <dbReference type="PROSITE" id="PS50111"/>
    </source>
</evidence>
<dbReference type="Gene3D" id="6.10.250.1910">
    <property type="match status" value="1"/>
</dbReference>
<feature type="domain" description="Methyl-accepting transducer" evidence="7">
    <location>
        <begin position="462"/>
        <end position="698"/>
    </location>
</feature>
<name>A0A8T8WG73_9EURY</name>
<dbReference type="AlphaFoldDB" id="A0A8T8WG73"/>
<reference evidence="9 10" key="1">
    <citation type="journal article" date="2021" name="Int. J. Syst. Evol. Microbiol.">
        <title>Halobaculum halophilum sp. nov. and Halobaculum salinum sp. nov., isolated from salt lake and saline soil.</title>
        <authorList>
            <person name="Cui H.L."/>
            <person name="Shi X.W."/>
            <person name="Yin X.M."/>
            <person name="Yang X.Y."/>
            <person name="Hou J."/>
            <person name="Zhu L."/>
        </authorList>
    </citation>
    <scope>NUCLEOTIDE SEQUENCE [LARGE SCALE GENOMIC DNA]</scope>
    <source>
        <strain evidence="9 10">NBRC 109044</strain>
    </source>
</reference>
<evidence type="ECO:0000313" key="9">
    <source>
        <dbReference type="EMBL" id="QZP38786.1"/>
    </source>
</evidence>
<dbReference type="SUPFAM" id="SSF58104">
    <property type="entry name" value="Methyl-accepting chemotaxis protein (MCP) signaling domain"/>
    <property type="match status" value="1"/>
</dbReference>
<dbReference type="InterPro" id="IPR003660">
    <property type="entry name" value="HAMP_dom"/>
</dbReference>
<organism evidence="9 10">
    <name type="scientific">Halobaculum magnesiiphilum</name>
    <dbReference type="NCBI Taxonomy" id="1017351"/>
    <lineage>
        <taxon>Archaea</taxon>
        <taxon>Methanobacteriati</taxon>
        <taxon>Methanobacteriota</taxon>
        <taxon>Stenosarchaea group</taxon>
        <taxon>Halobacteria</taxon>
        <taxon>Halobacteriales</taxon>
        <taxon>Haloferacaceae</taxon>
        <taxon>Halobaculum</taxon>
    </lineage>
</organism>
<evidence type="ECO:0000256" key="6">
    <source>
        <dbReference type="SAM" id="Phobius"/>
    </source>
</evidence>
<feature type="coiled-coil region" evidence="4">
    <location>
        <begin position="361"/>
        <end position="441"/>
    </location>
</feature>